<dbReference type="EMBL" id="FUYM01000005">
    <property type="protein sequence ID" value="SKB68356.1"/>
    <property type="molecule type" value="Genomic_DNA"/>
</dbReference>
<proteinExistence type="predicted"/>
<comment type="subcellular location">
    <subcellularLocation>
        <location evidence="1">Membrane</location>
        <topology evidence="1">Multi-pass membrane protein</topology>
    </subcellularLocation>
</comment>
<sequence>MASTRAGLVERAKNILVTPKTEWPVIDGEPSTIGDIYKNYVLVLAAIPAICTFIGSSLFGYSVLGVAFRVPIVTALSSAIVSYVMSLISIYVLGMIIDALAPSFGGTRNPVQAFKVAAYSNTAGWVAGILTIIPQLALIAALLSLYGFYLLYLGLPVLMKAPKEKGLAYTIVTVIAAIILFVVVGAIVGAVGSIFTPVMPVGAHVL</sequence>
<feature type="transmembrane region" description="Helical" evidence="5">
    <location>
        <begin position="125"/>
        <end position="155"/>
    </location>
</feature>
<name>A0A1T5D9S1_9SPHN</name>
<dbReference type="STRING" id="439228.SAMN06295920_10518"/>
<gene>
    <name evidence="7" type="ORF">SAMN06295920_10518</name>
</gene>
<evidence type="ECO:0000313" key="7">
    <source>
        <dbReference type="EMBL" id="SKB68356.1"/>
    </source>
</evidence>
<dbReference type="Proteomes" id="UP000189818">
    <property type="component" value="Unassembled WGS sequence"/>
</dbReference>
<feature type="domain" description="Yip1" evidence="6">
    <location>
        <begin position="14"/>
        <end position="183"/>
    </location>
</feature>
<feature type="transmembrane region" description="Helical" evidence="5">
    <location>
        <begin position="80"/>
        <end position="105"/>
    </location>
</feature>
<evidence type="ECO:0000256" key="4">
    <source>
        <dbReference type="ARBA" id="ARBA00023136"/>
    </source>
</evidence>
<protein>
    <submittedName>
        <fullName evidence="7">Yip1 domain-containing protein</fullName>
    </submittedName>
</protein>
<reference evidence="8" key="1">
    <citation type="submission" date="2017-02" db="EMBL/GenBank/DDBJ databases">
        <authorList>
            <person name="Varghese N."/>
            <person name="Submissions S."/>
        </authorList>
    </citation>
    <scope>NUCLEOTIDE SEQUENCE [LARGE SCALE GENOMIC DNA]</scope>
    <source>
        <strain evidence="8">UM2</strain>
    </source>
</reference>
<dbReference type="OrthoDB" id="7423401at2"/>
<evidence type="ECO:0000313" key="8">
    <source>
        <dbReference type="Proteomes" id="UP000189818"/>
    </source>
</evidence>
<evidence type="ECO:0000256" key="1">
    <source>
        <dbReference type="ARBA" id="ARBA00004141"/>
    </source>
</evidence>
<dbReference type="Pfam" id="PF04893">
    <property type="entry name" value="Yip1"/>
    <property type="match status" value="1"/>
</dbReference>
<dbReference type="InterPro" id="IPR006977">
    <property type="entry name" value="Yip1_dom"/>
</dbReference>
<keyword evidence="8" id="KW-1185">Reference proteome</keyword>
<keyword evidence="3 5" id="KW-1133">Transmembrane helix</keyword>
<evidence type="ECO:0000259" key="6">
    <source>
        <dbReference type="Pfam" id="PF04893"/>
    </source>
</evidence>
<evidence type="ECO:0000256" key="2">
    <source>
        <dbReference type="ARBA" id="ARBA00022692"/>
    </source>
</evidence>
<dbReference type="GO" id="GO:0016020">
    <property type="term" value="C:membrane"/>
    <property type="evidence" value="ECO:0007669"/>
    <property type="project" value="UniProtKB-SubCell"/>
</dbReference>
<keyword evidence="4 5" id="KW-0472">Membrane</keyword>
<accession>A0A1T5D9S1</accession>
<feature type="transmembrane region" description="Helical" evidence="5">
    <location>
        <begin position="40"/>
        <end position="68"/>
    </location>
</feature>
<evidence type="ECO:0000256" key="5">
    <source>
        <dbReference type="SAM" id="Phobius"/>
    </source>
</evidence>
<dbReference type="AlphaFoldDB" id="A0A1T5D9S1"/>
<feature type="transmembrane region" description="Helical" evidence="5">
    <location>
        <begin position="167"/>
        <end position="195"/>
    </location>
</feature>
<keyword evidence="2 5" id="KW-0812">Transmembrane</keyword>
<dbReference type="RefSeq" id="WP_139385093.1">
    <property type="nucleotide sequence ID" value="NZ_FUYM01000005.1"/>
</dbReference>
<evidence type="ECO:0000256" key="3">
    <source>
        <dbReference type="ARBA" id="ARBA00022989"/>
    </source>
</evidence>
<organism evidence="7 8">
    <name type="scientific">Rhizorhabdus histidinilytica</name>
    <dbReference type="NCBI Taxonomy" id="439228"/>
    <lineage>
        <taxon>Bacteria</taxon>
        <taxon>Pseudomonadati</taxon>
        <taxon>Pseudomonadota</taxon>
        <taxon>Alphaproteobacteria</taxon>
        <taxon>Sphingomonadales</taxon>
        <taxon>Sphingomonadaceae</taxon>
        <taxon>Rhizorhabdus</taxon>
    </lineage>
</organism>